<dbReference type="OrthoDB" id="3212478at2"/>
<dbReference type="Gene3D" id="3.40.50.720">
    <property type="entry name" value="NAD(P)-binding Rossmann-like Domain"/>
    <property type="match status" value="1"/>
</dbReference>
<proteinExistence type="inferred from homology"/>
<name>A0A1G7ZF33_9ACTN</name>
<organism evidence="4 5">
    <name type="scientific">Klenkia brasiliensis</name>
    <dbReference type="NCBI Taxonomy" id="333142"/>
    <lineage>
        <taxon>Bacteria</taxon>
        <taxon>Bacillati</taxon>
        <taxon>Actinomycetota</taxon>
        <taxon>Actinomycetes</taxon>
        <taxon>Geodermatophilales</taxon>
        <taxon>Geodermatophilaceae</taxon>
        <taxon>Klenkia</taxon>
    </lineage>
</organism>
<dbReference type="PRINTS" id="PR00081">
    <property type="entry name" value="GDHRDH"/>
</dbReference>
<dbReference type="PANTHER" id="PTHR44169:SF6">
    <property type="entry name" value="NADPH-DEPENDENT 1-ACYLDIHYDROXYACETONE PHOSPHATE REDUCTASE"/>
    <property type="match status" value="1"/>
</dbReference>
<dbReference type="RefSeq" id="WP_091068475.1">
    <property type="nucleotide sequence ID" value="NZ_FNCF01000008.1"/>
</dbReference>
<keyword evidence="5" id="KW-1185">Reference proteome</keyword>
<protein>
    <submittedName>
        <fullName evidence="4">Short-chain dehydrogenase</fullName>
    </submittedName>
</protein>
<evidence type="ECO:0000256" key="3">
    <source>
        <dbReference type="RuleBase" id="RU000363"/>
    </source>
</evidence>
<comment type="similarity">
    <text evidence="1 3">Belongs to the short-chain dehydrogenases/reductases (SDR) family.</text>
</comment>
<dbReference type="PANTHER" id="PTHR44169">
    <property type="entry name" value="NADPH-DEPENDENT 1-ACYLDIHYDROXYACETONE PHOSPHATE REDUCTASE"/>
    <property type="match status" value="1"/>
</dbReference>
<evidence type="ECO:0000256" key="2">
    <source>
        <dbReference type="ARBA" id="ARBA00023002"/>
    </source>
</evidence>
<dbReference type="Proteomes" id="UP000198863">
    <property type="component" value="Unassembled WGS sequence"/>
</dbReference>
<dbReference type="NCBIfam" id="NF006119">
    <property type="entry name" value="PRK08264.1-5"/>
    <property type="match status" value="1"/>
</dbReference>
<evidence type="ECO:0000313" key="5">
    <source>
        <dbReference type="Proteomes" id="UP000198863"/>
    </source>
</evidence>
<dbReference type="InterPro" id="IPR002347">
    <property type="entry name" value="SDR_fam"/>
</dbReference>
<dbReference type="Pfam" id="PF00106">
    <property type="entry name" value="adh_short"/>
    <property type="match status" value="1"/>
</dbReference>
<sequence>MDIENATALVTGANRGLGREFARQLLARGARVHATARDPRTVDLPGVEPLRLDVTDQRSVDLAAAHAPDVSLLVNNAGIATLTDLLTGDLDRAREEMDVHYWGTLRVTRAFAPALARAGGGAVVNVLSVLSFRTYPGNGAYAAAKAAQWSLTHSTRLALAAQGTQVLGAHLSSTDTDMMAGWDVPKNDPADVVRAVLDGLAAGADEVLADEETREAKRLLAGPPAQLHAAVAPRP</sequence>
<dbReference type="EMBL" id="FNCF01000008">
    <property type="protein sequence ID" value="SDH07308.1"/>
    <property type="molecule type" value="Genomic_DNA"/>
</dbReference>
<dbReference type="SUPFAM" id="SSF51735">
    <property type="entry name" value="NAD(P)-binding Rossmann-fold domains"/>
    <property type="match status" value="1"/>
</dbReference>
<dbReference type="PRINTS" id="PR00080">
    <property type="entry name" value="SDRFAMILY"/>
</dbReference>
<dbReference type="InterPro" id="IPR036291">
    <property type="entry name" value="NAD(P)-bd_dom_sf"/>
</dbReference>
<accession>A0A1G7ZF33</accession>
<evidence type="ECO:0000256" key="1">
    <source>
        <dbReference type="ARBA" id="ARBA00006484"/>
    </source>
</evidence>
<reference evidence="5" key="1">
    <citation type="submission" date="2016-10" db="EMBL/GenBank/DDBJ databases">
        <authorList>
            <person name="Varghese N."/>
            <person name="Submissions S."/>
        </authorList>
    </citation>
    <scope>NUCLEOTIDE SEQUENCE [LARGE SCALE GENOMIC DNA]</scope>
    <source>
        <strain evidence="5">DSM 44526</strain>
    </source>
</reference>
<dbReference type="GO" id="GO:0016491">
    <property type="term" value="F:oxidoreductase activity"/>
    <property type="evidence" value="ECO:0007669"/>
    <property type="project" value="UniProtKB-KW"/>
</dbReference>
<evidence type="ECO:0000313" key="4">
    <source>
        <dbReference type="EMBL" id="SDH07308.1"/>
    </source>
</evidence>
<gene>
    <name evidence="4" type="ORF">SAMN05660324_4256</name>
</gene>
<keyword evidence="2" id="KW-0560">Oxidoreductase</keyword>
<dbReference type="AlphaFoldDB" id="A0A1G7ZF33"/>